<dbReference type="AlphaFoldDB" id="A0A640S9P7"/>
<sequence length="79" mass="8111">MDLHDEPGRPALGGPGARGLARPVEVPFAAVRRQSVPAAHVTCPPFMPMAASLTVASGARRRMCARADARAPLVTAPAG</sequence>
<name>A0A640S9P7_9ACTN</name>
<organism evidence="2 3">
    <name type="scientific">Streptomyces caniferus</name>
    <dbReference type="NCBI Taxonomy" id="285557"/>
    <lineage>
        <taxon>Bacteria</taxon>
        <taxon>Bacillati</taxon>
        <taxon>Actinomycetota</taxon>
        <taxon>Actinomycetes</taxon>
        <taxon>Kitasatosporales</taxon>
        <taxon>Streptomycetaceae</taxon>
        <taxon>Streptomyces</taxon>
    </lineage>
</organism>
<dbReference type="Proteomes" id="UP000435837">
    <property type="component" value="Unassembled WGS sequence"/>
</dbReference>
<protein>
    <submittedName>
        <fullName evidence="2">Uncharacterized protein</fullName>
    </submittedName>
</protein>
<evidence type="ECO:0000256" key="1">
    <source>
        <dbReference type="SAM" id="MobiDB-lite"/>
    </source>
</evidence>
<evidence type="ECO:0000313" key="2">
    <source>
        <dbReference type="EMBL" id="GFE06295.1"/>
    </source>
</evidence>
<feature type="region of interest" description="Disordered" evidence="1">
    <location>
        <begin position="1"/>
        <end position="20"/>
    </location>
</feature>
<evidence type="ECO:0000313" key="3">
    <source>
        <dbReference type="Proteomes" id="UP000435837"/>
    </source>
</evidence>
<gene>
    <name evidence="2" type="ORF">Scani_25630</name>
</gene>
<reference evidence="2 3" key="1">
    <citation type="submission" date="2019-12" db="EMBL/GenBank/DDBJ databases">
        <title>Whole genome shotgun sequence of Streptomyces caniferus NBRC 15389.</title>
        <authorList>
            <person name="Ichikawa N."/>
            <person name="Kimura A."/>
            <person name="Kitahashi Y."/>
            <person name="Komaki H."/>
            <person name="Tamura T."/>
        </authorList>
    </citation>
    <scope>NUCLEOTIDE SEQUENCE [LARGE SCALE GENOMIC DNA]</scope>
    <source>
        <strain evidence="2 3">NBRC 15389</strain>
    </source>
</reference>
<proteinExistence type="predicted"/>
<comment type="caution">
    <text evidence="2">The sequence shown here is derived from an EMBL/GenBank/DDBJ whole genome shotgun (WGS) entry which is preliminary data.</text>
</comment>
<accession>A0A640S9P7</accession>
<dbReference type="EMBL" id="BLIN01000003">
    <property type="protein sequence ID" value="GFE06295.1"/>
    <property type="molecule type" value="Genomic_DNA"/>
</dbReference>